<name>A0A2P2Q2R3_RHIMU</name>
<proteinExistence type="predicted"/>
<evidence type="ECO:0000313" key="1">
    <source>
        <dbReference type="EMBL" id="MBX61281.1"/>
    </source>
</evidence>
<reference evidence="1" key="1">
    <citation type="submission" date="2018-02" db="EMBL/GenBank/DDBJ databases">
        <title>Rhizophora mucronata_Transcriptome.</title>
        <authorList>
            <person name="Meera S.P."/>
            <person name="Sreeshan A."/>
            <person name="Augustine A."/>
        </authorList>
    </citation>
    <scope>NUCLEOTIDE SEQUENCE</scope>
    <source>
        <tissue evidence="1">Leaf</tissue>
    </source>
</reference>
<accession>A0A2P2Q2R3</accession>
<protein>
    <submittedName>
        <fullName evidence="1">Uncharacterized protein</fullName>
    </submittedName>
</protein>
<dbReference type="AlphaFoldDB" id="A0A2P2Q2R3"/>
<organism evidence="1">
    <name type="scientific">Rhizophora mucronata</name>
    <name type="common">Asiatic mangrove</name>
    <dbReference type="NCBI Taxonomy" id="61149"/>
    <lineage>
        <taxon>Eukaryota</taxon>
        <taxon>Viridiplantae</taxon>
        <taxon>Streptophyta</taxon>
        <taxon>Embryophyta</taxon>
        <taxon>Tracheophyta</taxon>
        <taxon>Spermatophyta</taxon>
        <taxon>Magnoliopsida</taxon>
        <taxon>eudicotyledons</taxon>
        <taxon>Gunneridae</taxon>
        <taxon>Pentapetalae</taxon>
        <taxon>rosids</taxon>
        <taxon>fabids</taxon>
        <taxon>Malpighiales</taxon>
        <taxon>Rhizophoraceae</taxon>
        <taxon>Rhizophora</taxon>
    </lineage>
</organism>
<dbReference type="EMBL" id="GGEC01080797">
    <property type="protein sequence ID" value="MBX61281.1"/>
    <property type="molecule type" value="Transcribed_RNA"/>
</dbReference>
<sequence length="32" mass="3807">MRLFKKALSNATIFNPQYTATKLFNKQRIKFS</sequence>